<evidence type="ECO:0008006" key="2">
    <source>
        <dbReference type="Google" id="ProtNLM"/>
    </source>
</evidence>
<sequence length="66" mass="7689">MEIDQRSRWVPPPHGWKKCNIGFCWSKKDKIIGAAWVLRDEKGVVLLHSRRLFAQMDNVDLAKLTV</sequence>
<reference evidence="1" key="1">
    <citation type="submission" date="2018-11" db="EMBL/GenBank/DDBJ databases">
        <authorList>
            <consortium name="Genoscope - CEA"/>
            <person name="William W."/>
        </authorList>
    </citation>
    <scope>NUCLEOTIDE SEQUENCE</scope>
</reference>
<dbReference type="EMBL" id="LR031875">
    <property type="protein sequence ID" value="VDD30443.1"/>
    <property type="molecule type" value="Genomic_DNA"/>
</dbReference>
<accession>A0A3P6DGQ1</accession>
<proteinExistence type="predicted"/>
<evidence type="ECO:0000313" key="1">
    <source>
        <dbReference type="EMBL" id="VDD30443.1"/>
    </source>
</evidence>
<gene>
    <name evidence="1" type="ORF">BOLC9T55766H</name>
</gene>
<organism evidence="1">
    <name type="scientific">Brassica oleracea</name>
    <name type="common">Wild cabbage</name>
    <dbReference type="NCBI Taxonomy" id="3712"/>
    <lineage>
        <taxon>Eukaryota</taxon>
        <taxon>Viridiplantae</taxon>
        <taxon>Streptophyta</taxon>
        <taxon>Embryophyta</taxon>
        <taxon>Tracheophyta</taxon>
        <taxon>Spermatophyta</taxon>
        <taxon>Magnoliopsida</taxon>
        <taxon>eudicotyledons</taxon>
        <taxon>Gunneridae</taxon>
        <taxon>Pentapetalae</taxon>
        <taxon>rosids</taxon>
        <taxon>malvids</taxon>
        <taxon>Brassicales</taxon>
        <taxon>Brassicaceae</taxon>
        <taxon>Brassiceae</taxon>
        <taxon>Brassica</taxon>
    </lineage>
</organism>
<name>A0A3P6DGQ1_BRAOL</name>
<feature type="non-terminal residue" evidence="1">
    <location>
        <position position="66"/>
    </location>
</feature>
<dbReference type="AlphaFoldDB" id="A0A3P6DGQ1"/>
<protein>
    <recommendedName>
        <fullName evidence="2">RNase H type-1 domain-containing protein</fullName>
    </recommendedName>
</protein>